<dbReference type="AlphaFoldDB" id="A0A1E5Q3C8"/>
<accession>A0A1E5Q3C8</accession>
<dbReference type="InterPro" id="IPR036754">
    <property type="entry name" value="YbaK/aa-tRNA-synt-asso_dom_sf"/>
</dbReference>
<reference evidence="4" key="1">
    <citation type="submission" date="2016-07" db="EMBL/GenBank/DDBJ databases">
        <authorList>
            <person name="Florea S."/>
            <person name="Webb J.S."/>
            <person name="Jaromczyk J."/>
            <person name="Schardl C.L."/>
        </authorList>
    </citation>
    <scope>NUCLEOTIDE SEQUENCE [LARGE SCALE GENOMIC DNA]</scope>
    <source>
        <strain evidence="4">MV-1</strain>
    </source>
</reference>
<evidence type="ECO:0000313" key="4">
    <source>
        <dbReference type="Proteomes" id="UP000095347"/>
    </source>
</evidence>
<evidence type="ECO:0000256" key="1">
    <source>
        <dbReference type="ARBA" id="ARBA00010201"/>
    </source>
</evidence>
<protein>
    <submittedName>
        <fullName evidence="3">DNA-binding protein</fullName>
    </submittedName>
</protein>
<dbReference type="OrthoDB" id="5145315at2"/>
<sequence length="171" mass="18665">MNHVPTTSDELLRFLDHLGIANSTVHHPQVMTVEENKRLGIETPGLHSKNLFLKDKKGGLWLVVAHQDCPIDLKSLRKRLSLGNLSFASSDLLFEVLGVQPGSVTPFAVFNDKAGRVTLVLDKTLADGALVSFHPLINTQTTTISGSDLLVFLHAVAHEPIIIDFTTAPEI</sequence>
<dbReference type="SUPFAM" id="SSF55826">
    <property type="entry name" value="YbaK/ProRS associated domain"/>
    <property type="match status" value="1"/>
</dbReference>
<gene>
    <name evidence="3" type="ORF">BEN30_01505</name>
</gene>
<proteinExistence type="inferred from homology"/>
<name>A0A1E5Q3C8_9PROT</name>
<dbReference type="STRING" id="28181.BEN30_01505"/>
<evidence type="ECO:0000259" key="2">
    <source>
        <dbReference type="Pfam" id="PF04073"/>
    </source>
</evidence>
<evidence type="ECO:0000313" key="3">
    <source>
        <dbReference type="EMBL" id="OEJ64102.1"/>
    </source>
</evidence>
<dbReference type="InterPro" id="IPR040285">
    <property type="entry name" value="ProX/PRXD1"/>
</dbReference>
<dbReference type="InterPro" id="IPR007214">
    <property type="entry name" value="YbaK/aa-tRNA-synth-assoc-dom"/>
</dbReference>
<dbReference type="Proteomes" id="UP000095347">
    <property type="component" value="Unassembled WGS sequence"/>
</dbReference>
<keyword evidence="3" id="KW-0238">DNA-binding</keyword>
<dbReference type="RefSeq" id="WP_069959449.1">
    <property type="nucleotide sequence ID" value="NZ_MCGG01000078.1"/>
</dbReference>
<dbReference type="PANTHER" id="PTHR31423:SF3">
    <property type="entry name" value="PROLYL-TRNA SYNTHETASE ASSOCIATED DOMAIN-CONTAINING PROTEIN 1-RELATED"/>
    <property type="match status" value="1"/>
</dbReference>
<dbReference type="Pfam" id="PF04073">
    <property type="entry name" value="tRNA_edit"/>
    <property type="match status" value="1"/>
</dbReference>
<dbReference type="GO" id="GO:0002161">
    <property type="term" value="F:aminoacyl-tRNA deacylase activity"/>
    <property type="evidence" value="ECO:0007669"/>
    <property type="project" value="InterPro"/>
</dbReference>
<comment type="similarity">
    <text evidence="1">Belongs to the PRORSD1 family.</text>
</comment>
<organism evidence="3 4">
    <name type="scientific">Magnetovibrio blakemorei</name>
    <dbReference type="NCBI Taxonomy" id="28181"/>
    <lineage>
        <taxon>Bacteria</taxon>
        <taxon>Pseudomonadati</taxon>
        <taxon>Pseudomonadota</taxon>
        <taxon>Alphaproteobacteria</taxon>
        <taxon>Rhodospirillales</taxon>
        <taxon>Magnetovibrionaceae</taxon>
        <taxon>Magnetovibrio</taxon>
    </lineage>
</organism>
<dbReference type="CDD" id="cd04335">
    <property type="entry name" value="PrdX_deacylase"/>
    <property type="match status" value="1"/>
</dbReference>
<feature type="domain" description="YbaK/aminoacyl-tRNA synthetase-associated" evidence="2">
    <location>
        <begin position="27"/>
        <end position="150"/>
    </location>
</feature>
<dbReference type="FunFam" id="3.90.960.10:FF:000005">
    <property type="entry name" value="Putative prolyl-tRNA synthetase"/>
    <property type="match status" value="1"/>
</dbReference>
<keyword evidence="4" id="KW-1185">Reference proteome</keyword>
<dbReference type="PANTHER" id="PTHR31423">
    <property type="entry name" value="YBAK DOMAIN-CONTAINING PROTEIN"/>
    <property type="match status" value="1"/>
</dbReference>
<comment type="caution">
    <text evidence="3">The sequence shown here is derived from an EMBL/GenBank/DDBJ whole genome shotgun (WGS) entry which is preliminary data.</text>
</comment>
<dbReference type="Gene3D" id="3.90.960.10">
    <property type="entry name" value="YbaK/aminoacyl-tRNA synthetase-associated domain"/>
    <property type="match status" value="1"/>
</dbReference>
<dbReference type="EMBL" id="MCGG01000078">
    <property type="protein sequence ID" value="OEJ64102.1"/>
    <property type="molecule type" value="Genomic_DNA"/>
</dbReference>
<dbReference type="GO" id="GO:0003677">
    <property type="term" value="F:DNA binding"/>
    <property type="evidence" value="ECO:0007669"/>
    <property type="project" value="UniProtKB-KW"/>
</dbReference>